<dbReference type="EMBL" id="QPJK01000005">
    <property type="protein sequence ID" value="RCW70314.1"/>
    <property type="molecule type" value="Genomic_DNA"/>
</dbReference>
<dbReference type="Proteomes" id="UP000252884">
    <property type="component" value="Unassembled WGS sequence"/>
</dbReference>
<organism evidence="2 3">
    <name type="scientific">Pseudorhodoferax soli</name>
    <dbReference type="NCBI Taxonomy" id="545864"/>
    <lineage>
        <taxon>Bacteria</taxon>
        <taxon>Pseudomonadati</taxon>
        <taxon>Pseudomonadota</taxon>
        <taxon>Betaproteobacteria</taxon>
        <taxon>Burkholderiales</taxon>
        <taxon>Comamonadaceae</taxon>
    </lineage>
</organism>
<dbReference type="AlphaFoldDB" id="A0A368XWA9"/>
<dbReference type="PANTHER" id="PTHR22642:SF21">
    <property type="entry name" value="PERIPLASMIC PROTEIN"/>
    <property type="match status" value="1"/>
</dbReference>
<dbReference type="CDD" id="cd01300">
    <property type="entry name" value="YtcJ_like"/>
    <property type="match status" value="1"/>
</dbReference>
<accession>A0A368XWA9</accession>
<dbReference type="InterPro" id="IPR013108">
    <property type="entry name" value="Amidohydro_3"/>
</dbReference>
<dbReference type="Gene3D" id="2.30.40.10">
    <property type="entry name" value="Urease, subunit C, domain 1"/>
    <property type="match status" value="1"/>
</dbReference>
<dbReference type="InterPro" id="IPR011059">
    <property type="entry name" value="Metal-dep_hydrolase_composite"/>
</dbReference>
<evidence type="ECO:0000313" key="2">
    <source>
        <dbReference type="EMBL" id="RCW70314.1"/>
    </source>
</evidence>
<dbReference type="InterPro" id="IPR032466">
    <property type="entry name" value="Metal_Hydrolase"/>
</dbReference>
<dbReference type="InterPro" id="IPR033932">
    <property type="entry name" value="YtcJ-like"/>
</dbReference>
<dbReference type="PANTHER" id="PTHR22642">
    <property type="entry name" value="IMIDAZOLONEPROPIONASE"/>
    <property type="match status" value="1"/>
</dbReference>
<sequence>MAETADLILHRGLIATLNRAQPTAQAVAIKDGRFLRVGHDQEVMAHAGPGTKVIDLRGKRVLPGLIDNHIHIIRGGLNFNMELRWDGVRSLADAMGMLKRQVDVTPAPQWVRVVGGFTEHQFAEKRLPTIDELNAVAPSTPVFILHLYDRALLNGAALRAVGYTKDTPEPPGGQILRDGAGNPTGLLLAKPNAAILYATLAKGPKLPLEYQVNSTRHFMRELNRLGVTGAIDAGGGFQNYPEDYAVIEQLAKEEQLTIRLAYNLFTQKPKQEKDDFLRWTAGSKYKQGDDYFRHNGAGEMLVFSAADFEDFRQPRPDMAPEMEGELEEVVRVLAENRWPWRMHATYDETISRSLDVFEKVNQDIPLQGLNWFFDHAETISERSMDRIAALGGGVAVQHRMAYQGEYFVERYGHGAAEATPPVAKMLEKGLNVSAGTDATRVASYNPWVSLSWLITGKTVGGMQLTPQRNCLDRETALRMWTEKVTWFSNEVGKKGRIEEGMLADLMVPDRDVFACAESDLIDTTSVLTVVGGKVVWGAGDFSTHDESPPPPAMPDWSPVRTFKGYGAWGENEGKPMQAGLQNQVLRQAAAACACATACQVHGHEHSKPWSGDAPVSDFRAFWGALGCACWAV</sequence>
<name>A0A368XWA9_9BURK</name>
<proteinExistence type="predicted"/>
<comment type="caution">
    <text evidence="2">The sequence shown here is derived from an EMBL/GenBank/DDBJ whole genome shotgun (WGS) entry which is preliminary data.</text>
</comment>
<dbReference type="Gene3D" id="3.20.20.140">
    <property type="entry name" value="Metal-dependent hydrolases"/>
    <property type="match status" value="1"/>
</dbReference>
<dbReference type="SUPFAM" id="SSF51338">
    <property type="entry name" value="Composite domain of metallo-dependent hydrolases"/>
    <property type="match status" value="1"/>
</dbReference>
<evidence type="ECO:0000259" key="1">
    <source>
        <dbReference type="Pfam" id="PF07969"/>
    </source>
</evidence>
<feature type="domain" description="Amidohydrolase 3" evidence="1">
    <location>
        <begin position="52"/>
        <end position="535"/>
    </location>
</feature>
<evidence type="ECO:0000313" key="3">
    <source>
        <dbReference type="Proteomes" id="UP000252884"/>
    </source>
</evidence>
<dbReference type="Gene3D" id="3.10.310.70">
    <property type="match status" value="1"/>
</dbReference>
<dbReference type="SUPFAM" id="SSF51556">
    <property type="entry name" value="Metallo-dependent hydrolases"/>
    <property type="match status" value="1"/>
</dbReference>
<dbReference type="OrthoDB" id="9031471at2"/>
<gene>
    <name evidence="2" type="ORF">DES41_105256</name>
</gene>
<dbReference type="Pfam" id="PF07969">
    <property type="entry name" value="Amidohydro_3"/>
    <property type="match status" value="1"/>
</dbReference>
<dbReference type="GO" id="GO:0016810">
    <property type="term" value="F:hydrolase activity, acting on carbon-nitrogen (but not peptide) bonds"/>
    <property type="evidence" value="ECO:0007669"/>
    <property type="project" value="InterPro"/>
</dbReference>
<reference evidence="2 3" key="1">
    <citation type="submission" date="2018-07" db="EMBL/GenBank/DDBJ databases">
        <title>Genomic Encyclopedia of Type Strains, Phase IV (KMG-IV): sequencing the most valuable type-strain genomes for metagenomic binning, comparative biology and taxonomic classification.</title>
        <authorList>
            <person name="Goeker M."/>
        </authorList>
    </citation>
    <scope>NUCLEOTIDE SEQUENCE [LARGE SCALE GENOMIC DNA]</scope>
    <source>
        <strain evidence="2 3">DSM 21634</strain>
    </source>
</reference>
<keyword evidence="3" id="KW-1185">Reference proteome</keyword>
<dbReference type="RefSeq" id="WP_114469265.1">
    <property type="nucleotide sequence ID" value="NZ_QPJK01000005.1"/>
</dbReference>
<protein>
    <recommendedName>
        <fullName evidence="1">Amidohydrolase 3 domain-containing protein</fullName>
    </recommendedName>
</protein>